<name>A0A926GD02_9RHOB</name>
<evidence type="ECO:0000313" key="7">
    <source>
        <dbReference type="Proteomes" id="UP000608594"/>
    </source>
</evidence>
<dbReference type="RefSeq" id="WP_187792635.1">
    <property type="nucleotide sequence ID" value="NZ_JACOQL010000002.1"/>
</dbReference>
<evidence type="ECO:0000256" key="1">
    <source>
        <dbReference type="ARBA" id="ARBA00001913"/>
    </source>
</evidence>
<protein>
    <submittedName>
        <fullName evidence="6">M10 family metallopeptidase C-terminal domain-containing protein</fullName>
    </submittedName>
</protein>
<evidence type="ECO:0000313" key="6">
    <source>
        <dbReference type="EMBL" id="MBC9246196.1"/>
    </source>
</evidence>
<dbReference type="EMBL" id="JACOQL010000002">
    <property type="protein sequence ID" value="MBC9246196.1"/>
    <property type="molecule type" value="Genomic_DNA"/>
</dbReference>
<accession>A0A926GD02</accession>
<feature type="domain" description="Peptidase M10 serralysin C-terminal" evidence="5">
    <location>
        <begin position="223"/>
        <end position="415"/>
    </location>
</feature>
<dbReference type="Gene3D" id="2.150.10.10">
    <property type="entry name" value="Serralysin-like metalloprotease, C-terminal"/>
    <property type="match status" value="3"/>
</dbReference>
<dbReference type="PANTHER" id="PTHR38340:SF1">
    <property type="entry name" value="S-LAYER PROTEIN"/>
    <property type="match status" value="1"/>
</dbReference>
<comment type="cofactor">
    <cofactor evidence="1">
        <name>Ca(2+)</name>
        <dbReference type="ChEBI" id="CHEBI:29108"/>
    </cofactor>
</comment>
<dbReference type="PROSITE" id="PS00330">
    <property type="entry name" value="HEMOLYSIN_CALCIUM"/>
    <property type="match status" value="3"/>
</dbReference>
<dbReference type="InterPro" id="IPR013858">
    <property type="entry name" value="Peptidase_M10B_C"/>
</dbReference>
<organism evidence="6 7">
    <name type="scientific">Paracoccus amoyensis</name>
    <dbReference type="NCBI Taxonomy" id="2760093"/>
    <lineage>
        <taxon>Bacteria</taxon>
        <taxon>Pseudomonadati</taxon>
        <taxon>Pseudomonadota</taxon>
        <taxon>Alphaproteobacteria</taxon>
        <taxon>Rhodobacterales</taxon>
        <taxon>Paracoccaceae</taxon>
        <taxon>Paracoccus</taxon>
    </lineage>
</organism>
<dbReference type="AlphaFoldDB" id="A0A926GD02"/>
<dbReference type="InterPro" id="IPR050557">
    <property type="entry name" value="RTX_toxin/Mannuronan_C5-epim"/>
</dbReference>
<keyword evidence="4" id="KW-0677">Repeat</keyword>
<keyword evidence="7" id="KW-1185">Reference proteome</keyword>
<dbReference type="InterPro" id="IPR018511">
    <property type="entry name" value="Hemolysin-typ_Ca-bd_CS"/>
</dbReference>
<dbReference type="Pfam" id="PF08548">
    <property type="entry name" value="Peptidase_M10_C"/>
    <property type="match status" value="1"/>
</dbReference>
<dbReference type="InterPro" id="IPR001343">
    <property type="entry name" value="Hemolysn_Ca-bd"/>
</dbReference>
<dbReference type="Proteomes" id="UP000608594">
    <property type="component" value="Unassembled WGS sequence"/>
</dbReference>
<dbReference type="GO" id="GO:0005509">
    <property type="term" value="F:calcium ion binding"/>
    <property type="evidence" value="ECO:0007669"/>
    <property type="project" value="InterPro"/>
</dbReference>
<dbReference type="PRINTS" id="PR00313">
    <property type="entry name" value="CABNDNGRPT"/>
</dbReference>
<evidence type="ECO:0000256" key="4">
    <source>
        <dbReference type="ARBA" id="ARBA00022737"/>
    </source>
</evidence>
<gene>
    <name evidence="6" type="ORF">H4P12_05595</name>
</gene>
<comment type="caution">
    <text evidence="6">The sequence shown here is derived from an EMBL/GenBank/DDBJ whole genome shotgun (WGS) entry which is preliminary data.</text>
</comment>
<reference evidence="6" key="1">
    <citation type="submission" date="2020-08" db="EMBL/GenBank/DDBJ databases">
        <title>Paracoccus amoyensis sp. nov., isolated from the surface seawater at coast of Xiamen, Fujian.</title>
        <authorList>
            <person name="Lyu L."/>
        </authorList>
    </citation>
    <scope>NUCLEOTIDE SEQUENCE</scope>
    <source>
        <strain evidence="6">11-3</strain>
    </source>
</reference>
<proteinExistence type="predicted"/>
<dbReference type="Pfam" id="PF00353">
    <property type="entry name" value="HemolysinCabind"/>
    <property type="match status" value="4"/>
</dbReference>
<dbReference type="SUPFAM" id="SSF51120">
    <property type="entry name" value="beta-Roll"/>
    <property type="match status" value="2"/>
</dbReference>
<evidence type="ECO:0000256" key="2">
    <source>
        <dbReference type="ARBA" id="ARBA00004613"/>
    </source>
</evidence>
<keyword evidence="3" id="KW-0964">Secreted</keyword>
<evidence type="ECO:0000256" key="3">
    <source>
        <dbReference type="ARBA" id="ARBA00022525"/>
    </source>
</evidence>
<comment type="subcellular location">
    <subcellularLocation>
        <location evidence="2">Secreted</location>
    </subcellularLocation>
</comment>
<dbReference type="InterPro" id="IPR011049">
    <property type="entry name" value="Serralysin-like_metalloprot_C"/>
</dbReference>
<sequence length="418" mass="44355">MANFFAYAAFNQNNLNFYRLSAGATDKQLLEDANVQEEGLFFRDLYGVTWDFKDGSYTSGFLGKDFTVDRNENPTGGTLQGYVEMQSNGVDYIPTWVVTDLSLSMTDTFAMTLTPSRTDDRKFISKVLAGDDLMYLSDGHDRANGLGGHDLLRGELGNDTLTGGGGNDTLLGHGGNDHLYLDAGRDILNGGAGKDWVHVGGQKGVTLNLSLTGQQDTGFGLDRLVSIENAVGGGGDDILKGSRVANTLAGGNGDDRLSGGSGNDLLLGQNGADWLHGGTGRDTLQGGAGNDVLIGAEGYDILIGGAGADRFVFRSLKDTAAKPTASDVIRDFNQGNDVIDLARIDASTVLAGNNRFSFSDSGQIGTMNRGEVTFRHLDRAGTVNDQTIILIDTDGDSVVEARIRLHGLYDLGADDFLL</sequence>
<dbReference type="PANTHER" id="PTHR38340">
    <property type="entry name" value="S-LAYER PROTEIN"/>
    <property type="match status" value="1"/>
</dbReference>
<evidence type="ECO:0000259" key="5">
    <source>
        <dbReference type="Pfam" id="PF08548"/>
    </source>
</evidence>
<dbReference type="GO" id="GO:0005615">
    <property type="term" value="C:extracellular space"/>
    <property type="evidence" value="ECO:0007669"/>
    <property type="project" value="InterPro"/>
</dbReference>